<dbReference type="EMBL" id="JAQJAN010000020">
    <property type="protein sequence ID" value="KAJ5703788.1"/>
    <property type="molecule type" value="Genomic_DNA"/>
</dbReference>
<gene>
    <name evidence="1" type="ORF">N7493_010926</name>
</gene>
<name>A0AAD6HB74_9EURO</name>
<protein>
    <submittedName>
        <fullName evidence="1">Uncharacterized protein</fullName>
    </submittedName>
</protein>
<reference evidence="1" key="1">
    <citation type="journal article" date="2023" name="IMA Fungus">
        <title>Comparative genomic study of the Penicillium genus elucidates a diverse pangenome and 15 lateral gene transfer events.</title>
        <authorList>
            <person name="Petersen C."/>
            <person name="Sorensen T."/>
            <person name="Nielsen M.R."/>
            <person name="Sondergaard T.E."/>
            <person name="Sorensen J.L."/>
            <person name="Fitzpatrick D.A."/>
            <person name="Frisvad J.C."/>
            <person name="Nielsen K.L."/>
        </authorList>
    </citation>
    <scope>NUCLEOTIDE SEQUENCE</scope>
    <source>
        <strain evidence="1">IBT 17514</strain>
    </source>
</reference>
<reference evidence="1" key="2">
    <citation type="submission" date="2023-01" db="EMBL/GenBank/DDBJ databases">
        <authorList>
            <person name="Petersen C."/>
        </authorList>
    </citation>
    <scope>NUCLEOTIDE SEQUENCE</scope>
    <source>
        <strain evidence="1">IBT 17514</strain>
    </source>
</reference>
<keyword evidence="2" id="KW-1185">Reference proteome</keyword>
<organism evidence="1 2">
    <name type="scientific">Penicillium malachiteum</name>
    <dbReference type="NCBI Taxonomy" id="1324776"/>
    <lineage>
        <taxon>Eukaryota</taxon>
        <taxon>Fungi</taxon>
        <taxon>Dikarya</taxon>
        <taxon>Ascomycota</taxon>
        <taxon>Pezizomycotina</taxon>
        <taxon>Eurotiomycetes</taxon>
        <taxon>Eurotiomycetidae</taxon>
        <taxon>Eurotiales</taxon>
        <taxon>Aspergillaceae</taxon>
        <taxon>Penicillium</taxon>
    </lineage>
</organism>
<evidence type="ECO:0000313" key="2">
    <source>
        <dbReference type="Proteomes" id="UP001215712"/>
    </source>
</evidence>
<dbReference type="Proteomes" id="UP001215712">
    <property type="component" value="Unassembled WGS sequence"/>
</dbReference>
<accession>A0AAD6HB74</accession>
<dbReference type="AlphaFoldDB" id="A0AAD6HB74"/>
<evidence type="ECO:0000313" key="1">
    <source>
        <dbReference type="EMBL" id="KAJ5703788.1"/>
    </source>
</evidence>
<comment type="caution">
    <text evidence="1">The sequence shown here is derived from an EMBL/GenBank/DDBJ whole genome shotgun (WGS) entry which is preliminary data.</text>
</comment>
<proteinExistence type="predicted"/>
<sequence length="191" mass="20827">MASFAIVFPWKSDTMTTPLTGFTHTEGVSKDFLYTLLMARQAQIGDISLSNATVRREVYFTVSDQNSYTWIAHVNQTEPVIISRAQSAIDAFATNTTTLLLCLDGNITASGPVAFTLPEDTGGKIVDTFYLYGPDLLIQHPAASFYAVPNGKDKWYSLTWSTAPKDGWILLSLKTIGVWAQPVPAGVGVVE</sequence>